<dbReference type="PRINTS" id="PR00455">
    <property type="entry name" value="HTHTETR"/>
</dbReference>
<dbReference type="InterPro" id="IPR009057">
    <property type="entry name" value="Homeodomain-like_sf"/>
</dbReference>
<dbReference type="InterPro" id="IPR001647">
    <property type="entry name" value="HTH_TetR"/>
</dbReference>
<dbReference type="InterPro" id="IPR050109">
    <property type="entry name" value="HTH-type_TetR-like_transc_reg"/>
</dbReference>
<sequence>MTSDIETGLRQRKKRARRAALVDAAQTLVLEHGLDAVTVEEISARAGVSGRTFFNYFDSKDEAVLGLPSAEVDADVAAEFTAGGPTGDPFTDLVYVAQSLVTGLAASTDGMLRSLALVRAEPRLLAQQIAWFDAQKASFSSLLEQRIASGAASADAVLGSSMLMLMLQNVATEWGRDGSTDDPEEILDSVIERLTLLVPSARFAD</sequence>
<keyword evidence="1" id="KW-0805">Transcription regulation</keyword>
<dbReference type="PROSITE" id="PS01081">
    <property type="entry name" value="HTH_TETR_1"/>
    <property type="match status" value="1"/>
</dbReference>
<dbReference type="InterPro" id="IPR023772">
    <property type="entry name" value="DNA-bd_HTH_TetR-type_CS"/>
</dbReference>
<evidence type="ECO:0000256" key="4">
    <source>
        <dbReference type="PROSITE-ProRule" id="PRU00335"/>
    </source>
</evidence>
<dbReference type="Gene3D" id="1.10.357.10">
    <property type="entry name" value="Tetracycline Repressor, domain 2"/>
    <property type="match status" value="1"/>
</dbReference>
<dbReference type="RefSeq" id="WP_313545465.1">
    <property type="nucleotide sequence ID" value="NZ_CP134880.1"/>
</dbReference>
<dbReference type="AlphaFoldDB" id="A0AA96FF74"/>
<dbReference type="PROSITE" id="PS50977">
    <property type="entry name" value="HTH_TETR_2"/>
    <property type="match status" value="1"/>
</dbReference>
<feature type="domain" description="HTH tetR-type" evidence="5">
    <location>
        <begin position="15"/>
        <end position="75"/>
    </location>
</feature>
<accession>A0AA96FF74</accession>
<dbReference type="Pfam" id="PF00440">
    <property type="entry name" value="TetR_N"/>
    <property type="match status" value="1"/>
</dbReference>
<feature type="DNA-binding region" description="H-T-H motif" evidence="4">
    <location>
        <begin position="38"/>
        <end position="57"/>
    </location>
</feature>
<keyword evidence="2 4" id="KW-0238">DNA-binding</keyword>
<evidence type="ECO:0000256" key="2">
    <source>
        <dbReference type="ARBA" id="ARBA00023125"/>
    </source>
</evidence>
<reference evidence="6" key="1">
    <citation type="submission" date="2023-09" db="EMBL/GenBank/DDBJ databases">
        <title>Demequina sp. a novel bacteria isolated from Capsicum annuum.</title>
        <authorList>
            <person name="Humaira Z."/>
            <person name="Lee J."/>
            <person name="Cho D."/>
        </authorList>
    </citation>
    <scope>NUCLEOTIDE SEQUENCE</scope>
    <source>
        <strain evidence="6">PMTSA13</strain>
    </source>
</reference>
<dbReference type="GO" id="GO:0003700">
    <property type="term" value="F:DNA-binding transcription factor activity"/>
    <property type="evidence" value="ECO:0007669"/>
    <property type="project" value="TreeGrafter"/>
</dbReference>
<protein>
    <submittedName>
        <fullName evidence="6">Helix-turn-helix domain-containing protein</fullName>
    </submittedName>
</protein>
<dbReference type="EMBL" id="CP134880">
    <property type="protein sequence ID" value="WNM28893.1"/>
    <property type="molecule type" value="Genomic_DNA"/>
</dbReference>
<evidence type="ECO:0000256" key="1">
    <source>
        <dbReference type="ARBA" id="ARBA00023015"/>
    </source>
</evidence>
<organism evidence="6">
    <name type="scientific">Demequina capsici</name>
    <dbReference type="NCBI Taxonomy" id="3075620"/>
    <lineage>
        <taxon>Bacteria</taxon>
        <taxon>Bacillati</taxon>
        <taxon>Actinomycetota</taxon>
        <taxon>Actinomycetes</taxon>
        <taxon>Micrococcales</taxon>
        <taxon>Demequinaceae</taxon>
        <taxon>Demequina</taxon>
    </lineage>
</organism>
<evidence type="ECO:0000313" key="6">
    <source>
        <dbReference type="EMBL" id="WNM28893.1"/>
    </source>
</evidence>
<dbReference type="SUPFAM" id="SSF46689">
    <property type="entry name" value="Homeodomain-like"/>
    <property type="match status" value="1"/>
</dbReference>
<dbReference type="Proteomes" id="UP001303408">
    <property type="component" value="Chromosome"/>
</dbReference>
<evidence type="ECO:0000259" key="5">
    <source>
        <dbReference type="PROSITE" id="PS50977"/>
    </source>
</evidence>
<gene>
    <name evidence="6" type="ORF">RN607_02535</name>
</gene>
<keyword evidence="3" id="KW-0804">Transcription</keyword>
<dbReference type="KEGG" id="dcp:RN607_02535"/>
<name>A0AA96FF74_9MICO</name>
<dbReference type="GO" id="GO:0000976">
    <property type="term" value="F:transcription cis-regulatory region binding"/>
    <property type="evidence" value="ECO:0007669"/>
    <property type="project" value="TreeGrafter"/>
</dbReference>
<evidence type="ECO:0000256" key="3">
    <source>
        <dbReference type="ARBA" id="ARBA00023163"/>
    </source>
</evidence>
<dbReference type="PANTHER" id="PTHR30055">
    <property type="entry name" value="HTH-TYPE TRANSCRIPTIONAL REGULATOR RUTR"/>
    <property type="match status" value="1"/>
</dbReference>
<dbReference type="PANTHER" id="PTHR30055:SF238">
    <property type="entry name" value="MYCOFACTOCIN BIOSYNTHESIS TRANSCRIPTIONAL REGULATOR MFTR-RELATED"/>
    <property type="match status" value="1"/>
</dbReference>
<proteinExistence type="predicted"/>